<keyword evidence="4" id="KW-0804">Transcription</keyword>
<dbReference type="InterPro" id="IPR007219">
    <property type="entry name" value="XnlR_reg_dom"/>
</dbReference>
<dbReference type="GeneID" id="27325101"/>
<dbReference type="Pfam" id="PF04082">
    <property type="entry name" value="Fungal_trans"/>
    <property type="match status" value="1"/>
</dbReference>
<proteinExistence type="predicted"/>
<dbReference type="PANTHER" id="PTHR47338">
    <property type="entry name" value="ZN(II)2CYS6 TRANSCRIPTION FACTOR (EUROFUNG)-RELATED"/>
    <property type="match status" value="1"/>
</dbReference>
<dbReference type="PANTHER" id="PTHR47338:SF5">
    <property type="entry name" value="ZN(II)2CYS6 TRANSCRIPTION FACTOR (EUROFUNG)"/>
    <property type="match status" value="1"/>
</dbReference>
<evidence type="ECO:0000256" key="4">
    <source>
        <dbReference type="ARBA" id="ARBA00023163"/>
    </source>
</evidence>
<keyword evidence="2" id="KW-0479">Metal-binding</keyword>
<dbReference type="AlphaFoldDB" id="A0A0D1XP59"/>
<evidence type="ECO:0000313" key="9">
    <source>
        <dbReference type="Proteomes" id="UP000054302"/>
    </source>
</evidence>
<feature type="domain" description="Xylanolytic transcriptional activator regulatory" evidence="7">
    <location>
        <begin position="156"/>
        <end position="372"/>
    </location>
</feature>
<feature type="region of interest" description="Disordered" evidence="6">
    <location>
        <begin position="24"/>
        <end position="49"/>
    </location>
</feature>
<feature type="compositionally biased region" description="Polar residues" evidence="6">
    <location>
        <begin position="605"/>
        <end position="619"/>
    </location>
</feature>
<evidence type="ECO:0000256" key="5">
    <source>
        <dbReference type="ARBA" id="ARBA00023242"/>
    </source>
</evidence>
<dbReference type="RefSeq" id="XP_016221470.1">
    <property type="nucleotide sequence ID" value="XM_016372138.1"/>
</dbReference>
<dbReference type="GO" id="GO:0005634">
    <property type="term" value="C:nucleus"/>
    <property type="evidence" value="ECO:0007669"/>
    <property type="project" value="UniProtKB-SubCell"/>
</dbReference>
<evidence type="ECO:0000256" key="1">
    <source>
        <dbReference type="ARBA" id="ARBA00004123"/>
    </source>
</evidence>
<keyword evidence="5" id="KW-0539">Nucleus</keyword>
<reference evidence="8 9" key="1">
    <citation type="submission" date="2015-01" db="EMBL/GenBank/DDBJ databases">
        <title>The Genome Sequence of Exophiala mesophila CBS40295.</title>
        <authorList>
            <consortium name="The Broad Institute Genomics Platform"/>
            <person name="Cuomo C."/>
            <person name="de Hoog S."/>
            <person name="Gorbushina A."/>
            <person name="Stielow B."/>
            <person name="Teixiera M."/>
            <person name="Abouelleil A."/>
            <person name="Chapman S.B."/>
            <person name="Priest M."/>
            <person name="Young S.K."/>
            <person name="Wortman J."/>
            <person name="Nusbaum C."/>
            <person name="Birren B."/>
        </authorList>
    </citation>
    <scope>NUCLEOTIDE SEQUENCE [LARGE SCALE GENOMIC DNA]</scope>
    <source>
        <strain evidence="8 9">CBS 40295</strain>
    </source>
</reference>
<dbReference type="CDD" id="cd12148">
    <property type="entry name" value="fungal_TF_MHR"/>
    <property type="match status" value="1"/>
</dbReference>
<name>A0A0D1XP59_EXOME</name>
<keyword evidence="9" id="KW-1185">Reference proteome</keyword>
<accession>A0A0D1XP59</accession>
<evidence type="ECO:0000256" key="2">
    <source>
        <dbReference type="ARBA" id="ARBA00022723"/>
    </source>
</evidence>
<dbReference type="InterPro" id="IPR050815">
    <property type="entry name" value="TF_fung"/>
</dbReference>
<feature type="region of interest" description="Disordered" evidence="6">
    <location>
        <begin position="671"/>
        <end position="703"/>
    </location>
</feature>
<dbReference type="GO" id="GO:0000981">
    <property type="term" value="F:DNA-binding transcription factor activity, RNA polymerase II-specific"/>
    <property type="evidence" value="ECO:0007669"/>
    <property type="project" value="InterPro"/>
</dbReference>
<comment type="subcellular location">
    <subcellularLocation>
        <location evidence="1">Nucleus</location>
    </subcellularLocation>
</comment>
<dbReference type="GO" id="GO:0006351">
    <property type="term" value="P:DNA-templated transcription"/>
    <property type="evidence" value="ECO:0007669"/>
    <property type="project" value="InterPro"/>
</dbReference>
<protein>
    <recommendedName>
        <fullName evidence="7">Xylanolytic transcriptional activator regulatory domain-containing protein</fullName>
    </recommendedName>
</protein>
<dbReference type="GO" id="GO:0003677">
    <property type="term" value="F:DNA binding"/>
    <property type="evidence" value="ECO:0007669"/>
    <property type="project" value="InterPro"/>
</dbReference>
<dbReference type="HOGENOM" id="CLU_011017_2_0_1"/>
<keyword evidence="3" id="KW-0805">Transcription regulation</keyword>
<evidence type="ECO:0000259" key="7">
    <source>
        <dbReference type="Pfam" id="PF04082"/>
    </source>
</evidence>
<dbReference type="VEuPathDB" id="FungiDB:PV10_07256"/>
<dbReference type="EMBL" id="KN847524">
    <property type="protein sequence ID" value="KIV89896.1"/>
    <property type="molecule type" value="Genomic_DNA"/>
</dbReference>
<evidence type="ECO:0000256" key="6">
    <source>
        <dbReference type="SAM" id="MobiDB-lite"/>
    </source>
</evidence>
<sequence length="703" mass="79340">MKRPVCGLCQRIGARCTFRVRLNHSTNRPGTKKNITKHKDSSTTRRTSISHTASRNFDLLDAFVNDEGSHVSITTDTLSDSLSARHSSNQDTDVVMQDQIVVHNRPARVTSNNITPAEQARPASHPGRHLHPENLHQTEDQHQSWGIPDTAALDLIHIFFDKIQPWLPIMHRPSFFNRYIRRHNQQDRLVEPQSLPTDHIIMILSMFSLSARFSKAPCFDGIDPVTRGIAFAERAAILKDPIIRKVEEASTELLKACVILASHCLTAGQMASGAVLLSVCVRFAYNLALNDLDDEQICEDGTVENDDFDESEAWVCKEELRRVWWAISDLDTFLCTVSSHPFGLDRQSMRVLLPVSDELWFKGVPTKSSVLLLHPSQIWKSLQHSTTQPARAWFLMSNQLSSSVADAARRPSNTSPEQVAELESALGCFKMAMPASFQLKQLHFDDSNFAECHWILSTHLMIMACETLLQQVACHKTHRNSLSSFASDPTAFGKRFHSMLVTLAQIWPQEYIPLIHPTMCCALINTRDVVLEDNHPAKTRCTDLSRLLIKHFASYWKLGSASLRLIDVLADDITEKSQSSASDDRMMIKHFSALDPKFRKRRRMTSSTRDSQESPNQAVNIGVNDLPTPSFSSVGSPGDLQWPQVNFWDHIQDFEIDQYQTPMTRLFSNIIPVDPSGQDPGLQDDGRHGDMMSMNSKDVIHTF</sequence>
<feature type="region of interest" description="Disordered" evidence="6">
    <location>
        <begin position="600"/>
        <end position="619"/>
    </location>
</feature>
<organism evidence="8 9">
    <name type="scientific">Exophiala mesophila</name>
    <name type="common">Black yeast-like fungus</name>
    <dbReference type="NCBI Taxonomy" id="212818"/>
    <lineage>
        <taxon>Eukaryota</taxon>
        <taxon>Fungi</taxon>
        <taxon>Dikarya</taxon>
        <taxon>Ascomycota</taxon>
        <taxon>Pezizomycotina</taxon>
        <taxon>Eurotiomycetes</taxon>
        <taxon>Chaetothyriomycetidae</taxon>
        <taxon>Chaetothyriales</taxon>
        <taxon>Herpotrichiellaceae</taxon>
        <taxon>Exophiala</taxon>
    </lineage>
</organism>
<evidence type="ECO:0000256" key="3">
    <source>
        <dbReference type="ARBA" id="ARBA00023015"/>
    </source>
</evidence>
<dbReference type="GO" id="GO:0008270">
    <property type="term" value="F:zinc ion binding"/>
    <property type="evidence" value="ECO:0007669"/>
    <property type="project" value="InterPro"/>
</dbReference>
<dbReference type="OrthoDB" id="3862662at2759"/>
<evidence type="ECO:0000313" key="8">
    <source>
        <dbReference type="EMBL" id="KIV89896.1"/>
    </source>
</evidence>
<dbReference type="Proteomes" id="UP000054302">
    <property type="component" value="Unassembled WGS sequence"/>
</dbReference>
<gene>
    <name evidence="8" type="ORF">PV10_07256</name>
</gene>